<dbReference type="Proteomes" id="UP000694888">
    <property type="component" value="Unplaced"/>
</dbReference>
<feature type="compositionally biased region" description="Basic residues" evidence="1">
    <location>
        <begin position="14"/>
        <end position="27"/>
    </location>
</feature>
<gene>
    <name evidence="3" type="primary">LOC101862731</name>
</gene>
<evidence type="ECO:0000313" key="2">
    <source>
        <dbReference type="Proteomes" id="UP000694888"/>
    </source>
</evidence>
<name>A0ABM0JRE7_APLCA</name>
<feature type="region of interest" description="Disordered" evidence="1">
    <location>
        <begin position="1"/>
        <end position="34"/>
    </location>
</feature>
<reference evidence="3" key="1">
    <citation type="submission" date="2025-08" db="UniProtKB">
        <authorList>
            <consortium name="RefSeq"/>
        </authorList>
    </citation>
    <scope>IDENTIFICATION</scope>
</reference>
<evidence type="ECO:0000313" key="3">
    <source>
        <dbReference type="RefSeq" id="XP_005099783.3"/>
    </source>
</evidence>
<sequence length="336" mass="37918">MGRPTARRHDTSRKGRSWLKTNPKARNRSSTPRKVVQSRYVAFVDRVEEDLDGDLEEASFNLSSSRSESSVLVTSPNVCLAHFGDDTSPVFSPSVRKPRRLPAMNSEIGAIKRQRACSGSPNSSSGPNHRSAFSRIEVQQKARLETAHFKTQLQHLENFQRSLCLQMLYLKDDVDALFQKVQTCSSEREPMRGECRRQSLDTTDMSLVSITSLSSSLIKSSPTSAQVADTRFDEKHRLIKDLIGRIPQERLRSKSSASYFPHRSRDFLVNSTEHKVHTNRCHGHQQQCRHKLTGVPGKGQDCRGKEFSTQLQIACLFTLVLAQIVIQFVYQSASIT</sequence>
<evidence type="ECO:0000256" key="1">
    <source>
        <dbReference type="SAM" id="MobiDB-lite"/>
    </source>
</evidence>
<proteinExistence type="predicted"/>
<organism evidence="2 3">
    <name type="scientific">Aplysia californica</name>
    <name type="common">California sea hare</name>
    <dbReference type="NCBI Taxonomy" id="6500"/>
    <lineage>
        <taxon>Eukaryota</taxon>
        <taxon>Metazoa</taxon>
        <taxon>Spiralia</taxon>
        <taxon>Lophotrochozoa</taxon>
        <taxon>Mollusca</taxon>
        <taxon>Gastropoda</taxon>
        <taxon>Heterobranchia</taxon>
        <taxon>Euthyneura</taxon>
        <taxon>Tectipleura</taxon>
        <taxon>Aplysiida</taxon>
        <taxon>Aplysioidea</taxon>
        <taxon>Aplysiidae</taxon>
        <taxon>Aplysia</taxon>
    </lineage>
</organism>
<dbReference type="GeneID" id="101862731"/>
<protein>
    <submittedName>
        <fullName evidence="3">Uncharacterized protein LOC101862731 isoform X2</fullName>
    </submittedName>
</protein>
<accession>A0ABM0JRE7</accession>
<dbReference type="RefSeq" id="XP_005099783.3">
    <property type="nucleotide sequence ID" value="XM_005099726.3"/>
</dbReference>
<keyword evidence="2" id="KW-1185">Reference proteome</keyword>